<dbReference type="AlphaFoldDB" id="A0A9X6MET7"/>
<evidence type="ECO:0000313" key="1">
    <source>
        <dbReference type="EMBL" id="OUB76719.1"/>
    </source>
</evidence>
<proteinExistence type="predicted"/>
<accession>A0A9X6MET7</accession>
<organism evidence="1 2">
    <name type="scientific">Bacillus thuringiensis subsp. jegathesan</name>
    <dbReference type="NCBI Taxonomy" id="56955"/>
    <lineage>
        <taxon>Bacteria</taxon>
        <taxon>Bacillati</taxon>
        <taxon>Bacillota</taxon>
        <taxon>Bacilli</taxon>
        <taxon>Bacillales</taxon>
        <taxon>Bacillaceae</taxon>
        <taxon>Bacillus</taxon>
        <taxon>Bacillus cereus group</taxon>
    </lineage>
</organism>
<dbReference type="Proteomes" id="UP000194853">
    <property type="component" value="Unassembled WGS sequence"/>
</dbReference>
<name>A0A9X6MET7_BACTJ</name>
<reference evidence="1 2" key="1">
    <citation type="submission" date="2016-10" db="EMBL/GenBank/DDBJ databases">
        <title>Comparative genomics of Bacillus thuringiensis reveals a path to pathogens against multiple invertebrate hosts.</title>
        <authorList>
            <person name="Zheng J."/>
            <person name="Gao Q."/>
            <person name="Liu H."/>
            <person name="Peng D."/>
            <person name="Ruan L."/>
            <person name="Sun M."/>
        </authorList>
    </citation>
    <scope>NUCLEOTIDE SEQUENCE [LARGE SCALE GENOMIC DNA]</scope>
    <source>
        <strain evidence="1">BGSC 4CF1</strain>
    </source>
</reference>
<evidence type="ECO:0000313" key="2">
    <source>
        <dbReference type="Proteomes" id="UP000194853"/>
    </source>
</evidence>
<sequence>MISAAPLSTKSQRDIELPKRLVFLSEKVDLAGILKIAVPENWSHASPVSGIAPKVVWKPGTGVPFKIAVTCCS</sequence>
<dbReference type="EMBL" id="MOOS01000042">
    <property type="protein sequence ID" value="OUB76719.1"/>
    <property type="molecule type" value="Genomic_DNA"/>
</dbReference>
<gene>
    <name evidence="1" type="ORF">BK750_03900</name>
</gene>
<comment type="caution">
    <text evidence="1">The sequence shown here is derived from an EMBL/GenBank/DDBJ whole genome shotgun (WGS) entry which is preliminary data.</text>
</comment>
<protein>
    <submittedName>
        <fullName evidence="1">Uncharacterized protein</fullName>
    </submittedName>
</protein>